<dbReference type="GO" id="GO:0016810">
    <property type="term" value="F:hydrolase activity, acting on carbon-nitrogen (but not peptide) bonds"/>
    <property type="evidence" value="ECO:0007669"/>
    <property type="project" value="InterPro"/>
</dbReference>
<evidence type="ECO:0000313" key="2">
    <source>
        <dbReference type="EMBL" id="MBS3057924.1"/>
    </source>
</evidence>
<sequence>MSEFVFSIDFELAVGIEHFVARSKPPVLQEREVIPKILELAGKHEIPLTFAILGHLFLKSCKGHKIPEEPKVPWYPKPWFEKDPKSSWKKNPEWYAPDLVEKILAEGLHEIACHSFSHIPFSHCSEKVADFELRESLKAMKPLGIKPKTFVFPRNEISHLNLLEKHGFSHYASNPRPKNFLIDFKTFGLGFPKAKRAKGLIEVPRAYFFYTAKFSEFFKLPLLLRLANSQNALFHMWCHGFNASTPSHLKLLEKTFKSVNSLRMEKKTICQVRA</sequence>
<reference evidence="2" key="1">
    <citation type="submission" date="2021-03" db="EMBL/GenBank/DDBJ databases">
        <authorList>
            <person name="Jaffe A."/>
        </authorList>
    </citation>
    <scope>NUCLEOTIDE SEQUENCE</scope>
    <source>
        <strain evidence="2">RIFCSPLOWO2_01_FULL_43_13</strain>
    </source>
</reference>
<dbReference type="InterPro" id="IPR011330">
    <property type="entry name" value="Glyco_hydro/deAcase_b/a-brl"/>
</dbReference>
<dbReference type="GO" id="GO:0005975">
    <property type="term" value="P:carbohydrate metabolic process"/>
    <property type="evidence" value="ECO:0007669"/>
    <property type="project" value="InterPro"/>
</dbReference>
<dbReference type="Proteomes" id="UP000680185">
    <property type="component" value="Unassembled WGS sequence"/>
</dbReference>
<comment type="caution">
    <text evidence="2">The sequence shown here is derived from an EMBL/GenBank/DDBJ whole genome shotgun (WGS) entry which is preliminary data.</text>
</comment>
<gene>
    <name evidence="2" type="ORF">J4478_00810</name>
</gene>
<dbReference type="AlphaFoldDB" id="A0A8T4KVC5"/>
<reference evidence="2" key="2">
    <citation type="submission" date="2021-05" db="EMBL/GenBank/DDBJ databases">
        <title>Protein family content uncovers lineage relationships and bacterial pathway maintenance mechanisms in DPANN archaea.</title>
        <authorList>
            <person name="Castelle C.J."/>
            <person name="Meheust R."/>
            <person name="Jaffe A.L."/>
            <person name="Seitz K."/>
            <person name="Gong X."/>
            <person name="Baker B.J."/>
            <person name="Banfield J.F."/>
        </authorList>
    </citation>
    <scope>NUCLEOTIDE SEQUENCE</scope>
    <source>
        <strain evidence="2">RIFCSPLOWO2_01_FULL_43_13</strain>
    </source>
</reference>
<organism evidence="2 3">
    <name type="scientific">Candidatus Iainarchaeum sp</name>
    <dbReference type="NCBI Taxonomy" id="3101447"/>
    <lineage>
        <taxon>Archaea</taxon>
        <taxon>Candidatus Iainarchaeota</taxon>
        <taxon>Candidatus Iainarchaeia</taxon>
        <taxon>Candidatus Iainarchaeales</taxon>
        <taxon>Candidatus Iainarchaeaceae</taxon>
        <taxon>Candidatus Iainarchaeum</taxon>
    </lineage>
</organism>
<dbReference type="EMBL" id="JAGVWB010000005">
    <property type="protein sequence ID" value="MBS3057924.1"/>
    <property type="molecule type" value="Genomic_DNA"/>
</dbReference>
<dbReference type="Gene3D" id="3.20.20.370">
    <property type="entry name" value="Glycoside hydrolase/deacetylase"/>
    <property type="match status" value="1"/>
</dbReference>
<evidence type="ECO:0000313" key="3">
    <source>
        <dbReference type="Proteomes" id="UP000680185"/>
    </source>
</evidence>
<name>A0A8T4KVC5_9ARCH</name>
<evidence type="ECO:0000259" key="1">
    <source>
        <dbReference type="Pfam" id="PF01522"/>
    </source>
</evidence>
<dbReference type="Pfam" id="PF01522">
    <property type="entry name" value="Polysacc_deac_1"/>
    <property type="match status" value="1"/>
</dbReference>
<proteinExistence type="predicted"/>
<dbReference type="InterPro" id="IPR002509">
    <property type="entry name" value="NODB_dom"/>
</dbReference>
<accession>A0A8T4KVC5</accession>
<feature type="domain" description="NodB homology" evidence="1">
    <location>
        <begin position="31"/>
        <end position="159"/>
    </location>
</feature>
<dbReference type="SUPFAM" id="SSF88713">
    <property type="entry name" value="Glycoside hydrolase/deacetylase"/>
    <property type="match status" value="1"/>
</dbReference>
<protein>
    <submittedName>
        <fullName evidence="2">Polysaccharide deacetylase family protein</fullName>
    </submittedName>
</protein>